<keyword evidence="1" id="KW-1133">Transmembrane helix</keyword>
<dbReference type="EMBL" id="MLQS01000026">
    <property type="protein sequence ID" value="OIJ18782.1"/>
    <property type="molecule type" value="Genomic_DNA"/>
</dbReference>
<dbReference type="OrthoDB" id="2969520at2"/>
<evidence type="ECO:0000313" key="2">
    <source>
        <dbReference type="EMBL" id="OIJ18782.1"/>
    </source>
</evidence>
<protein>
    <submittedName>
        <fullName evidence="2">Uncharacterized protein</fullName>
    </submittedName>
</protein>
<reference evidence="2 3" key="1">
    <citation type="submission" date="2016-10" db="EMBL/GenBank/DDBJ databases">
        <title>Draft genome sequences of four alkaliphilic bacteria belonging to the Anaerobacillus genus.</title>
        <authorList>
            <person name="Bassil N.M."/>
            <person name="Lloyd J.R."/>
        </authorList>
    </citation>
    <scope>NUCLEOTIDE SEQUENCE [LARGE SCALE GENOMIC DNA]</scope>
    <source>
        <strain evidence="2 3">DSM 22531</strain>
    </source>
</reference>
<dbReference type="Proteomes" id="UP000180057">
    <property type="component" value="Unassembled WGS sequence"/>
</dbReference>
<dbReference type="AlphaFoldDB" id="A0A1S2M208"/>
<evidence type="ECO:0000313" key="3">
    <source>
        <dbReference type="Proteomes" id="UP000180057"/>
    </source>
</evidence>
<feature type="transmembrane region" description="Helical" evidence="1">
    <location>
        <begin position="70"/>
        <end position="88"/>
    </location>
</feature>
<keyword evidence="1" id="KW-0472">Membrane</keyword>
<name>A0A1S2M208_9BACI</name>
<feature type="transmembrane region" description="Helical" evidence="1">
    <location>
        <begin position="6"/>
        <end position="25"/>
    </location>
</feature>
<keyword evidence="1" id="KW-0812">Transmembrane</keyword>
<gene>
    <name evidence="2" type="ORF">BKP45_15540</name>
</gene>
<sequence length="100" mass="11306">MSNLVGILLSIFLMVLSAVITYKIGEKMSSRVIKYIPTISTGVGLIFFYIRVNFIPYKTHAFDALIDIPVIFLLATIFVISLLLALWIEITNKGNSHWEN</sequence>
<dbReference type="RefSeq" id="WP_071390615.1">
    <property type="nucleotide sequence ID" value="NZ_MLQS01000026.1"/>
</dbReference>
<feature type="transmembrane region" description="Helical" evidence="1">
    <location>
        <begin position="32"/>
        <end position="50"/>
    </location>
</feature>
<comment type="caution">
    <text evidence="2">The sequence shown here is derived from an EMBL/GenBank/DDBJ whole genome shotgun (WGS) entry which is preliminary data.</text>
</comment>
<organism evidence="2 3">
    <name type="scientific">Anaerobacillus alkalidiazotrophicus</name>
    <dbReference type="NCBI Taxonomy" id="472963"/>
    <lineage>
        <taxon>Bacteria</taxon>
        <taxon>Bacillati</taxon>
        <taxon>Bacillota</taxon>
        <taxon>Bacilli</taxon>
        <taxon>Bacillales</taxon>
        <taxon>Bacillaceae</taxon>
        <taxon>Anaerobacillus</taxon>
    </lineage>
</organism>
<accession>A0A1S2M208</accession>
<keyword evidence="3" id="KW-1185">Reference proteome</keyword>
<proteinExistence type="predicted"/>
<evidence type="ECO:0000256" key="1">
    <source>
        <dbReference type="SAM" id="Phobius"/>
    </source>
</evidence>